<keyword evidence="2 8" id="KW-0812">Transmembrane</keyword>
<name>A0A0L8HIJ1_OCTBM</name>
<dbReference type="OrthoDB" id="6144223at2759"/>
<organism evidence="10">
    <name type="scientific">Octopus bimaculoides</name>
    <name type="common">California two-spotted octopus</name>
    <dbReference type="NCBI Taxonomy" id="37653"/>
    <lineage>
        <taxon>Eukaryota</taxon>
        <taxon>Metazoa</taxon>
        <taxon>Spiralia</taxon>
        <taxon>Lophotrochozoa</taxon>
        <taxon>Mollusca</taxon>
        <taxon>Cephalopoda</taxon>
        <taxon>Coleoidea</taxon>
        <taxon>Octopodiformes</taxon>
        <taxon>Octopoda</taxon>
        <taxon>Incirrata</taxon>
        <taxon>Octopodidae</taxon>
        <taxon>Octopus</taxon>
    </lineage>
</organism>
<evidence type="ECO:0000256" key="8">
    <source>
        <dbReference type="SAM" id="Phobius"/>
    </source>
</evidence>
<feature type="transmembrane region" description="Helical" evidence="8">
    <location>
        <begin position="99"/>
        <end position="121"/>
    </location>
</feature>
<sequence>MEKNNNVNNCTNIMEELNAKMVNVYLPVLLYLGTVMTLGVIENFIVIYVYYYKFDESATQVFIVTLSACDFLTCIICIPMEIVILHFSFTFHSDIACRVVHFTTAVAVTNSAMIIFLISVDRFRLVCQPFNQQISPQNAKKILGFSAICSLILCTPSLFVYSKQNRMVKQCGNIGEECSLGPYLNSAVYPFAYYILIVTVFSLVFILLVLIYIKIGRKIFQIYKAKKNNRANTFLVFTMLQSMLSDNDWVEDKEPATKQRRHSMHPNRTNLILFIITLVWCICFFPYFTAVFWRLLTKRFSETTSDKEKILYKLLMCSYYLNGTLNPLVYGLFGRQFRIELISLFHETSHFFK</sequence>
<feature type="transmembrane region" description="Helical" evidence="8">
    <location>
        <begin position="270"/>
        <end position="290"/>
    </location>
</feature>
<dbReference type="InterPro" id="IPR000276">
    <property type="entry name" value="GPCR_Rhodpsn"/>
</dbReference>
<feature type="transmembrane region" description="Helical" evidence="8">
    <location>
        <begin position="142"/>
        <end position="161"/>
    </location>
</feature>
<gene>
    <name evidence="10" type="ORF">OCBIM_22013759mg</name>
</gene>
<evidence type="ECO:0000256" key="1">
    <source>
        <dbReference type="ARBA" id="ARBA00004141"/>
    </source>
</evidence>
<feature type="transmembrane region" description="Helical" evidence="8">
    <location>
        <begin position="63"/>
        <end position="87"/>
    </location>
</feature>
<dbReference type="PRINTS" id="PR00237">
    <property type="entry name" value="GPCRRHODOPSN"/>
</dbReference>
<comment type="subcellular location">
    <subcellularLocation>
        <location evidence="1">Membrane</location>
        <topology evidence="1">Multi-pass membrane protein</topology>
    </subcellularLocation>
</comment>
<keyword evidence="3 8" id="KW-1133">Transmembrane helix</keyword>
<evidence type="ECO:0000256" key="6">
    <source>
        <dbReference type="ARBA" id="ARBA00023170"/>
    </source>
</evidence>
<evidence type="ECO:0000256" key="4">
    <source>
        <dbReference type="ARBA" id="ARBA00023040"/>
    </source>
</evidence>
<evidence type="ECO:0000256" key="3">
    <source>
        <dbReference type="ARBA" id="ARBA00022989"/>
    </source>
</evidence>
<dbReference type="InterPro" id="IPR017452">
    <property type="entry name" value="GPCR_Rhodpsn_7TM"/>
</dbReference>
<dbReference type="OMA" id="MEIVILH"/>
<dbReference type="Gene3D" id="1.20.1070.10">
    <property type="entry name" value="Rhodopsin 7-helix transmembrane proteins"/>
    <property type="match status" value="1"/>
</dbReference>
<dbReference type="PANTHER" id="PTHR24238">
    <property type="entry name" value="G-PROTEIN COUPLED RECEPTOR"/>
    <property type="match status" value="1"/>
</dbReference>
<dbReference type="CDD" id="cd00637">
    <property type="entry name" value="7tm_classA_rhodopsin-like"/>
    <property type="match status" value="1"/>
</dbReference>
<keyword evidence="5 8" id="KW-0472">Membrane</keyword>
<protein>
    <recommendedName>
        <fullName evidence="9">G-protein coupled receptors family 1 profile domain-containing protein</fullName>
    </recommendedName>
</protein>
<dbReference type="GO" id="GO:0016020">
    <property type="term" value="C:membrane"/>
    <property type="evidence" value="ECO:0007669"/>
    <property type="project" value="UniProtKB-SubCell"/>
</dbReference>
<dbReference type="SUPFAM" id="SSF81321">
    <property type="entry name" value="Family A G protein-coupled receptor-like"/>
    <property type="match status" value="1"/>
</dbReference>
<dbReference type="EMBL" id="KQ418059">
    <property type="protein sequence ID" value="KOF89041.1"/>
    <property type="molecule type" value="Genomic_DNA"/>
</dbReference>
<evidence type="ECO:0000256" key="5">
    <source>
        <dbReference type="ARBA" id="ARBA00023136"/>
    </source>
</evidence>
<keyword evidence="6" id="KW-0675">Receptor</keyword>
<evidence type="ECO:0000313" key="10">
    <source>
        <dbReference type="EMBL" id="KOF89041.1"/>
    </source>
</evidence>
<dbReference type="PANTHER" id="PTHR24238:SF47">
    <property type="entry name" value="ECDYSTEROIDS_DOPAMINE RECEPTOR-RELATED"/>
    <property type="match status" value="1"/>
</dbReference>
<dbReference type="GO" id="GO:0004930">
    <property type="term" value="F:G protein-coupled receptor activity"/>
    <property type="evidence" value="ECO:0007669"/>
    <property type="project" value="UniProtKB-KW"/>
</dbReference>
<dbReference type="AlphaFoldDB" id="A0A0L8HIJ1"/>
<evidence type="ECO:0000256" key="2">
    <source>
        <dbReference type="ARBA" id="ARBA00022692"/>
    </source>
</evidence>
<dbReference type="Pfam" id="PF00001">
    <property type="entry name" value="7tm_1"/>
    <property type="match status" value="1"/>
</dbReference>
<dbReference type="PROSITE" id="PS50262">
    <property type="entry name" value="G_PROTEIN_RECEP_F1_2"/>
    <property type="match status" value="1"/>
</dbReference>
<accession>A0A0L8HIJ1</accession>
<evidence type="ECO:0000256" key="7">
    <source>
        <dbReference type="ARBA" id="ARBA00023224"/>
    </source>
</evidence>
<feature type="transmembrane region" description="Helical" evidence="8">
    <location>
        <begin position="191"/>
        <end position="213"/>
    </location>
</feature>
<proteinExistence type="predicted"/>
<dbReference type="KEGG" id="obi:106870483"/>
<reference evidence="10" key="1">
    <citation type="submission" date="2015-07" db="EMBL/GenBank/DDBJ databases">
        <title>MeaNS - Measles Nucleotide Surveillance Program.</title>
        <authorList>
            <person name="Tran T."/>
            <person name="Druce J."/>
        </authorList>
    </citation>
    <scope>NUCLEOTIDE SEQUENCE</scope>
    <source>
        <strain evidence="10">UCB-OBI-ISO-001</strain>
        <tissue evidence="10">Gonad</tissue>
    </source>
</reference>
<keyword evidence="7" id="KW-0807">Transducer</keyword>
<feature type="transmembrane region" description="Helical" evidence="8">
    <location>
        <begin position="28"/>
        <end position="51"/>
    </location>
</feature>
<evidence type="ECO:0000259" key="9">
    <source>
        <dbReference type="PROSITE" id="PS50262"/>
    </source>
</evidence>
<feature type="domain" description="G-protein coupled receptors family 1 profile" evidence="9">
    <location>
        <begin position="42"/>
        <end position="330"/>
    </location>
</feature>
<keyword evidence="4" id="KW-0297">G-protein coupled receptor</keyword>